<dbReference type="InterPro" id="IPR011335">
    <property type="entry name" value="Restrct_endonuc-II-like"/>
</dbReference>
<dbReference type="Proteomes" id="UP001609219">
    <property type="component" value="Unassembled WGS sequence"/>
</dbReference>
<dbReference type="InterPro" id="IPR007560">
    <property type="entry name" value="Restrct_endonuc_IV_Mrr"/>
</dbReference>
<name>A0ABW7K028_9NOCA</name>
<feature type="domain" description="Restriction endonuclease type IV Mrr" evidence="1">
    <location>
        <begin position="155"/>
        <end position="274"/>
    </location>
</feature>
<dbReference type="PANTHER" id="PTHR30015:SF7">
    <property type="entry name" value="TYPE IV METHYL-DIRECTED RESTRICTION ENZYME ECOKMRR"/>
    <property type="match status" value="1"/>
</dbReference>
<dbReference type="EC" id="3.1.21.-" evidence="3"/>
<gene>
    <name evidence="3" type="ORF">ACHIRB_04540</name>
</gene>
<accession>A0ABW7K028</accession>
<feature type="domain" description="Restriction system protein Mrr-like N-terminal" evidence="2">
    <location>
        <begin position="6"/>
        <end position="88"/>
    </location>
</feature>
<dbReference type="InterPro" id="IPR025745">
    <property type="entry name" value="Mrr-like_N_dom"/>
</dbReference>
<keyword evidence="3" id="KW-0540">Nuclease</keyword>
<dbReference type="GO" id="GO:0016787">
    <property type="term" value="F:hydrolase activity"/>
    <property type="evidence" value="ECO:0007669"/>
    <property type="project" value="UniProtKB-KW"/>
</dbReference>
<dbReference type="Pfam" id="PF14338">
    <property type="entry name" value="Mrr_N"/>
    <property type="match status" value="1"/>
</dbReference>
<keyword evidence="3" id="KW-0378">Hydrolase</keyword>
<proteinExistence type="predicted"/>
<protein>
    <submittedName>
        <fullName evidence="3">Restriction endonuclease</fullName>
        <ecNumber evidence="3">3.1.21.-</ecNumber>
    </submittedName>
</protein>
<dbReference type="GO" id="GO:0004519">
    <property type="term" value="F:endonuclease activity"/>
    <property type="evidence" value="ECO:0007669"/>
    <property type="project" value="UniProtKB-KW"/>
</dbReference>
<sequence length="298" mass="32568">MPVWYGFLTPVLEVLADGATWSKRDLHIAVFDHIGLTPEQLEETLPSGKSRADNRIGWALSGLNRAELVRRPVRATFVITDAGRQMLAAHPNGINEKILKSVPAYKAYVPAASASVTEDAPQEIDSDAEPLEQIEAGVARVHKSVAIDLLKRLRDQHPEFLEHAVLKLLVAMGYGGAEQRATRIGGTNDGGVDGVIDQDPLGLERIYVQAKRYAADNTVGREAIQAFVGALHGVGAARGVFITTSQFSQGARDYVNNISARVILIDGQRLTSLMIKYHIGVQVRDTFTVVEVDEDYFE</sequence>
<evidence type="ECO:0000259" key="2">
    <source>
        <dbReference type="Pfam" id="PF14338"/>
    </source>
</evidence>
<dbReference type="InterPro" id="IPR052906">
    <property type="entry name" value="Type_IV_Methyl-Rstrct_Enzyme"/>
</dbReference>
<evidence type="ECO:0000313" key="3">
    <source>
        <dbReference type="EMBL" id="MFH5227858.1"/>
    </source>
</evidence>
<dbReference type="PANTHER" id="PTHR30015">
    <property type="entry name" value="MRR RESTRICTION SYSTEM PROTEIN"/>
    <property type="match status" value="1"/>
</dbReference>
<dbReference type="EMBL" id="JBIMSN010000016">
    <property type="protein sequence ID" value="MFH5227858.1"/>
    <property type="molecule type" value="Genomic_DNA"/>
</dbReference>
<dbReference type="Pfam" id="PF04471">
    <property type="entry name" value="Mrr_cat"/>
    <property type="match status" value="1"/>
</dbReference>
<evidence type="ECO:0000313" key="4">
    <source>
        <dbReference type="Proteomes" id="UP001609219"/>
    </source>
</evidence>
<keyword evidence="3" id="KW-0255">Endonuclease</keyword>
<reference evidence="3 4" key="1">
    <citation type="submission" date="2024-10" db="EMBL/GenBank/DDBJ databases">
        <authorList>
            <person name="Riesco R."/>
        </authorList>
    </citation>
    <scope>NUCLEOTIDE SEQUENCE [LARGE SCALE GENOMIC DNA]</scope>
    <source>
        <strain evidence="3 4">NCIMB 15450</strain>
    </source>
</reference>
<dbReference type="RefSeq" id="WP_395127614.1">
    <property type="nucleotide sequence ID" value="NZ_JBIMSN010000016.1"/>
</dbReference>
<comment type="caution">
    <text evidence="3">The sequence shown here is derived from an EMBL/GenBank/DDBJ whole genome shotgun (WGS) entry which is preliminary data.</text>
</comment>
<dbReference type="InterPro" id="IPR011856">
    <property type="entry name" value="tRNA_endonuc-like_dom_sf"/>
</dbReference>
<keyword evidence="4" id="KW-1185">Reference proteome</keyword>
<evidence type="ECO:0000259" key="1">
    <source>
        <dbReference type="Pfam" id="PF04471"/>
    </source>
</evidence>
<dbReference type="SUPFAM" id="SSF52980">
    <property type="entry name" value="Restriction endonuclease-like"/>
    <property type="match status" value="1"/>
</dbReference>
<dbReference type="Gene3D" id="3.40.1350.10">
    <property type="match status" value="1"/>
</dbReference>
<organism evidence="3 4">
    <name type="scientific">Antrihabitans spumae</name>
    <dbReference type="NCBI Taxonomy" id="3373370"/>
    <lineage>
        <taxon>Bacteria</taxon>
        <taxon>Bacillati</taxon>
        <taxon>Actinomycetota</taxon>
        <taxon>Actinomycetes</taxon>
        <taxon>Mycobacteriales</taxon>
        <taxon>Nocardiaceae</taxon>
        <taxon>Antrihabitans</taxon>
    </lineage>
</organism>